<keyword evidence="2" id="KW-1185">Reference proteome</keyword>
<keyword evidence="1" id="KW-0378">Hydrolase</keyword>
<proteinExistence type="predicted"/>
<organism evidence="1 2">
    <name type="scientific">Trifolium medium</name>
    <dbReference type="NCBI Taxonomy" id="97028"/>
    <lineage>
        <taxon>Eukaryota</taxon>
        <taxon>Viridiplantae</taxon>
        <taxon>Streptophyta</taxon>
        <taxon>Embryophyta</taxon>
        <taxon>Tracheophyta</taxon>
        <taxon>Spermatophyta</taxon>
        <taxon>Magnoliopsida</taxon>
        <taxon>eudicotyledons</taxon>
        <taxon>Gunneridae</taxon>
        <taxon>Pentapetalae</taxon>
        <taxon>rosids</taxon>
        <taxon>fabids</taxon>
        <taxon>Fabales</taxon>
        <taxon>Fabaceae</taxon>
        <taxon>Papilionoideae</taxon>
        <taxon>50 kb inversion clade</taxon>
        <taxon>NPAAA clade</taxon>
        <taxon>Hologalegina</taxon>
        <taxon>IRL clade</taxon>
        <taxon>Trifolieae</taxon>
        <taxon>Trifolium</taxon>
    </lineage>
</organism>
<sequence>MLLGERVCVCGDFNAVRSNEERRSSREGPRSSDHVPFNRFIDDNVAQLRGLPDHCPLVLMANEENWDPRPSRMLKCWKDIPGYQHFVRDKWSALQIDGWGGYVLKEKFKLIKVALKEWHHTHFQNLPSRINSLKIHLFDLEGKGEEEDLSETEVAEVHGISSDIHSLSRLNASISWQQSRSLWLKEGDANTKYFHSV</sequence>
<accession>A0A392PKT2</accession>
<feature type="non-terminal residue" evidence="1">
    <location>
        <position position="197"/>
    </location>
</feature>
<dbReference type="GO" id="GO:0004527">
    <property type="term" value="F:exonuclease activity"/>
    <property type="evidence" value="ECO:0007669"/>
    <property type="project" value="UniProtKB-KW"/>
</dbReference>
<dbReference type="EMBL" id="LXQA010081991">
    <property type="protein sequence ID" value="MCI11906.1"/>
    <property type="molecule type" value="Genomic_DNA"/>
</dbReference>
<protein>
    <submittedName>
        <fullName evidence="1">Endonuclease/exonuclease/phosphatase family protein</fullName>
    </submittedName>
</protein>
<evidence type="ECO:0000313" key="1">
    <source>
        <dbReference type="EMBL" id="MCI11906.1"/>
    </source>
</evidence>
<dbReference type="AlphaFoldDB" id="A0A392PKT2"/>
<keyword evidence="1" id="KW-0269">Exonuclease</keyword>
<name>A0A392PKT2_9FABA</name>
<keyword evidence="1" id="KW-0255">Endonuclease</keyword>
<evidence type="ECO:0000313" key="2">
    <source>
        <dbReference type="Proteomes" id="UP000265520"/>
    </source>
</evidence>
<reference evidence="1 2" key="1">
    <citation type="journal article" date="2018" name="Front. Plant Sci.">
        <title>Red Clover (Trifolium pratense) and Zigzag Clover (T. medium) - A Picture of Genomic Similarities and Differences.</title>
        <authorList>
            <person name="Dluhosova J."/>
            <person name="Istvanek J."/>
            <person name="Nedelnik J."/>
            <person name="Repkova J."/>
        </authorList>
    </citation>
    <scope>NUCLEOTIDE SEQUENCE [LARGE SCALE GENOMIC DNA]</scope>
    <source>
        <strain evidence="2">cv. 10/8</strain>
        <tissue evidence="1">Leaf</tissue>
    </source>
</reference>
<dbReference type="GO" id="GO:0004519">
    <property type="term" value="F:endonuclease activity"/>
    <property type="evidence" value="ECO:0007669"/>
    <property type="project" value="UniProtKB-KW"/>
</dbReference>
<keyword evidence="1" id="KW-0540">Nuclease</keyword>
<dbReference type="Proteomes" id="UP000265520">
    <property type="component" value="Unassembled WGS sequence"/>
</dbReference>
<comment type="caution">
    <text evidence="1">The sequence shown here is derived from an EMBL/GenBank/DDBJ whole genome shotgun (WGS) entry which is preliminary data.</text>
</comment>